<evidence type="ECO:0000256" key="2">
    <source>
        <dbReference type="ARBA" id="ARBA00022679"/>
    </source>
</evidence>
<sequence>MPWLYFSLKDKHKIWAEPWQQEIQAQLQELETVKIGKNCFISPEANIFAEPGRQITIGDNVTIASHVFLHGPITIENGVSINTGVVIDGGAKGVFIGQNSRIASGVKIYAFNHGMKADFLIKEQAVTSYGVYIGKDVWLGANACITDNVTIGNHVVVGMGAVVTNSVAEWLIVGGVPAKEIGCRKN</sequence>
<keyword evidence="6" id="KW-1185">Reference proteome</keyword>
<dbReference type="SUPFAM" id="SSF51161">
    <property type="entry name" value="Trimeric LpxA-like enzymes"/>
    <property type="match status" value="1"/>
</dbReference>
<accession>A0A369KMN5</accession>
<keyword evidence="2" id="KW-0808">Transferase</keyword>
<protein>
    <submittedName>
        <fullName evidence="5">Acyltransferase</fullName>
    </submittedName>
</protein>
<evidence type="ECO:0000256" key="1">
    <source>
        <dbReference type="ARBA" id="ARBA00007274"/>
    </source>
</evidence>
<organism evidence="5 6">
    <name type="scientific">Spirobacillus cienkowskii</name>
    <dbReference type="NCBI Taxonomy" id="495820"/>
    <lineage>
        <taxon>Bacteria</taxon>
        <taxon>Pseudomonadati</taxon>
        <taxon>Bdellovibrionota</taxon>
        <taxon>Oligoflexia</taxon>
        <taxon>Silvanigrellales</taxon>
        <taxon>Spirobacillus</taxon>
    </lineage>
</organism>
<dbReference type="GO" id="GO:0016746">
    <property type="term" value="F:acyltransferase activity"/>
    <property type="evidence" value="ECO:0007669"/>
    <property type="project" value="UniProtKB-KW"/>
</dbReference>
<proteinExistence type="inferred from homology"/>
<comment type="caution">
    <text evidence="5">The sequence shown here is derived from an EMBL/GenBank/DDBJ whole genome shotgun (WGS) entry which is preliminary data.</text>
</comment>
<dbReference type="AlphaFoldDB" id="A0A369KMN5"/>
<evidence type="ECO:0000256" key="3">
    <source>
        <dbReference type="ARBA" id="ARBA00022737"/>
    </source>
</evidence>
<evidence type="ECO:0000313" key="6">
    <source>
        <dbReference type="Proteomes" id="UP000253934"/>
    </source>
</evidence>
<dbReference type="EMBL" id="QOVW01000072">
    <property type="protein sequence ID" value="RDB35901.1"/>
    <property type="molecule type" value="Genomic_DNA"/>
</dbReference>
<evidence type="ECO:0000313" key="5">
    <source>
        <dbReference type="EMBL" id="RDB35901.1"/>
    </source>
</evidence>
<dbReference type="Gene3D" id="2.160.10.10">
    <property type="entry name" value="Hexapeptide repeat proteins"/>
    <property type="match status" value="1"/>
</dbReference>
<keyword evidence="4 5" id="KW-0012">Acyltransferase</keyword>
<dbReference type="RefSeq" id="WP_422398041.1">
    <property type="nucleotide sequence ID" value="NZ_CP146516.1"/>
</dbReference>
<comment type="similarity">
    <text evidence="1">Belongs to the transferase hexapeptide repeat family.</text>
</comment>
<dbReference type="Pfam" id="PF00132">
    <property type="entry name" value="Hexapep"/>
    <property type="match status" value="1"/>
</dbReference>
<dbReference type="InterPro" id="IPR011004">
    <property type="entry name" value="Trimer_LpxA-like_sf"/>
</dbReference>
<dbReference type="PANTHER" id="PTHR43300">
    <property type="entry name" value="ACETYLTRANSFERASE"/>
    <property type="match status" value="1"/>
</dbReference>
<dbReference type="InterPro" id="IPR018357">
    <property type="entry name" value="Hexapep_transf_CS"/>
</dbReference>
<dbReference type="CDD" id="cd04647">
    <property type="entry name" value="LbH_MAT_like"/>
    <property type="match status" value="1"/>
</dbReference>
<keyword evidence="3" id="KW-0677">Repeat</keyword>
<name>A0A369KMN5_9BACT</name>
<reference evidence="5" key="1">
    <citation type="submission" date="2018-04" db="EMBL/GenBank/DDBJ databases">
        <title>Draft genome sequence of the Candidatus Spirobacillus cienkowskii, a pathogen of freshwater Daphnia species, reconstructed from hemolymph metagenomic reads.</title>
        <authorList>
            <person name="Bresciani L."/>
            <person name="Lemos L.N."/>
            <person name="Wale N."/>
            <person name="Lin J.Y."/>
            <person name="Fernandes G.R."/>
            <person name="Duffy M.A."/>
            <person name="Rodrigues J.M."/>
        </authorList>
    </citation>
    <scope>NUCLEOTIDE SEQUENCE [LARGE SCALE GENOMIC DNA]</scope>
    <source>
        <strain evidence="5">Binning01</strain>
    </source>
</reference>
<gene>
    <name evidence="5" type="ORF">DCC88_07830</name>
</gene>
<dbReference type="PROSITE" id="PS00101">
    <property type="entry name" value="HEXAPEP_TRANSFERASES"/>
    <property type="match status" value="1"/>
</dbReference>
<dbReference type="Proteomes" id="UP000253934">
    <property type="component" value="Unassembled WGS sequence"/>
</dbReference>
<dbReference type="InterPro" id="IPR050179">
    <property type="entry name" value="Trans_hexapeptide_repeat"/>
</dbReference>
<evidence type="ECO:0000256" key="4">
    <source>
        <dbReference type="ARBA" id="ARBA00023315"/>
    </source>
</evidence>
<dbReference type="InterPro" id="IPR001451">
    <property type="entry name" value="Hexapep"/>
</dbReference>